<feature type="signal peptide" evidence="3">
    <location>
        <begin position="1"/>
        <end position="24"/>
    </location>
</feature>
<dbReference type="InterPro" id="IPR028087">
    <property type="entry name" value="Tad_N"/>
</dbReference>
<feature type="region of interest" description="Disordered" evidence="1">
    <location>
        <begin position="1"/>
        <end position="21"/>
    </location>
</feature>
<reference evidence="5 6" key="1">
    <citation type="submission" date="2019-08" db="EMBL/GenBank/DDBJ databases">
        <authorList>
            <person name="Peeters C."/>
        </authorList>
    </citation>
    <scope>NUCLEOTIDE SEQUENCE [LARGE SCALE GENOMIC DNA]</scope>
    <source>
        <strain evidence="5 6">LMG 31114</strain>
    </source>
</reference>
<sequence>MTPRARARKTASPAASQAAPSACAASRDAQATWLGNLRRFGGRQRGSVPVVAFSFVFVVLLLSLAIDAGYAFMKRRDLQRAADMAALAGAQTLPGCANATSYDTVARANATSNLGADAAKTTITTACGVWTNPTASATTPGTFAAVSSGNAASGNAVQVTLTLPVVSFFQLTGSRNISATAIARKAPAVVTFTVDSGLLALNANNSILAPLLQSIGISPTLYVGAAQQLVGVNITPQGLLQALGVPVTGDVSVASLSGVAAVKNLTLGTLLSATNTALATQNGAVSASVTALNNLINVFGNSPVLNLPIQLLGTATSPGIIANIDAAGVSAANALTANIGVADLITAAIVGANGNNAIAINGLSLLGNAVNVSANVISPPQVGVGGVGATATTAQVRLFLTLNTAAASGSLGSVAGSLLNSLGTTLNLPLVLEVAQSTGTVTAVQCGATPSTTIQVNSGLVNVCVGAAASGVNVKTNPASCTTLMTNRVNIATLLGLINVSGNVNLSLVTNSPAPITFSGPFPQKVGPIGSSVNLSQIVTALLTGLSLDVSAGGGTSSTSTTAGGLVGNVPNSAVGLSVTTVNNFLSSAASGLQSTVNALGTTLGGVLTLNLPQVLGGVGGLVTGLLNTLGGIVNGLLSTLTDVGCDLLGSGANQCRVDAVKSGLSTSNISPVLGSILYTLLNPLLTPISTLLNTLLNALGITLGMTTVTVDSINCQNGLVQLVY</sequence>
<dbReference type="GeneID" id="300402198"/>
<dbReference type="RefSeq" id="WP_150677592.1">
    <property type="nucleotide sequence ID" value="NZ_CABPSK010000001.1"/>
</dbReference>
<evidence type="ECO:0000259" key="4">
    <source>
        <dbReference type="Pfam" id="PF13400"/>
    </source>
</evidence>
<dbReference type="OrthoDB" id="8534992at2"/>
<organism evidence="5 6">
    <name type="scientific">Pandoraea pneumonica</name>
    <dbReference type="NCBI Taxonomy" id="2508299"/>
    <lineage>
        <taxon>Bacteria</taxon>
        <taxon>Pseudomonadati</taxon>
        <taxon>Pseudomonadota</taxon>
        <taxon>Betaproteobacteria</taxon>
        <taxon>Burkholderiales</taxon>
        <taxon>Burkholderiaceae</taxon>
        <taxon>Pandoraea</taxon>
    </lineage>
</organism>
<evidence type="ECO:0000313" key="5">
    <source>
        <dbReference type="EMBL" id="VVD61402.1"/>
    </source>
</evidence>
<proteinExistence type="predicted"/>
<evidence type="ECO:0000256" key="1">
    <source>
        <dbReference type="SAM" id="MobiDB-lite"/>
    </source>
</evidence>
<keyword evidence="2" id="KW-0472">Membrane</keyword>
<dbReference type="EMBL" id="CABPSK010000001">
    <property type="protein sequence ID" value="VVD61402.1"/>
    <property type="molecule type" value="Genomic_DNA"/>
</dbReference>
<keyword evidence="2" id="KW-0812">Transmembrane</keyword>
<feature type="compositionally biased region" description="Low complexity" evidence="1">
    <location>
        <begin position="10"/>
        <end position="21"/>
    </location>
</feature>
<feature type="chain" id="PRO_5022944810" description="Putative Flp pilus-assembly TadG-like N-terminal domain-containing protein" evidence="3">
    <location>
        <begin position="25"/>
        <end position="725"/>
    </location>
</feature>
<dbReference type="Pfam" id="PF13400">
    <property type="entry name" value="Tad"/>
    <property type="match status" value="1"/>
</dbReference>
<evidence type="ECO:0000256" key="2">
    <source>
        <dbReference type="SAM" id="Phobius"/>
    </source>
</evidence>
<evidence type="ECO:0000313" key="6">
    <source>
        <dbReference type="Proteomes" id="UP000366945"/>
    </source>
</evidence>
<keyword evidence="6" id="KW-1185">Reference proteome</keyword>
<name>A0A5E4RFV4_9BURK</name>
<keyword evidence="3" id="KW-0732">Signal</keyword>
<gene>
    <name evidence="5" type="ORF">PPN31114_00117</name>
</gene>
<evidence type="ECO:0000256" key="3">
    <source>
        <dbReference type="SAM" id="SignalP"/>
    </source>
</evidence>
<accession>A0A5E4RFV4</accession>
<keyword evidence="2" id="KW-1133">Transmembrane helix</keyword>
<feature type="transmembrane region" description="Helical" evidence="2">
    <location>
        <begin position="48"/>
        <end position="72"/>
    </location>
</feature>
<feature type="domain" description="Putative Flp pilus-assembly TadG-like N-terminal" evidence="4">
    <location>
        <begin position="46"/>
        <end position="91"/>
    </location>
</feature>
<protein>
    <recommendedName>
        <fullName evidence="4">Putative Flp pilus-assembly TadG-like N-terminal domain-containing protein</fullName>
    </recommendedName>
</protein>
<dbReference type="Proteomes" id="UP000366945">
    <property type="component" value="Unassembled WGS sequence"/>
</dbReference>
<dbReference type="AlphaFoldDB" id="A0A5E4RFV4"/>